<keyword evidence="3" id="KW-1185">Reference proteome</keyword>
<organism evidence="2 3">
    <name type="scientific">Haemaphysalis longicornis</name>
    <name type="common">Bush tick</name>
    <dbReference type="NCBI Taxonomy" id="44386"/>
    <lineage>
        <taxon>Eukaryota</taxon>
        <taxon>Metazoa</taxon>
        <taxon>Ecdysozoa</taxon>
        <taxon>Arthropoda</taxon>
        <taxon>Chelicerata</taxon>
        <taxon>Arachnida</taxon>
        <taxon>Acari</taxon>
        <taxon>Parasitiformes</taxon>
        <taxon>Ixodida</taxon>
        <taxon>Ixodoidea</taxon>
        <taxon>Ixodidae</taxon>
        <taxon>Haemaphysalinae</taxon>
        <taxon>Haemaphysalis</taxon>
    </lineage>
</organism>
<accession>A0A9J6H847</accession>
<dbReference type="Proteomes" id="UP000821853">
    <property type="component" value="Unassembled WGS sequence"/>
</dbReference>
<dbReference type="EMBL" id="JABSTR010000567">
    <property type="protein sequence ID" value="KAH9382885.1"/>
    <property type="molecule type" value="Genomic_DNA"/>
</dbReference>
<proteinExistence type="predicted"/>
<dbReference type="AlphaFoldDB" id="A0A9J6H847"/>
<feature type="region of interest" description="Disordered" evidence="1">
    <location>
        <begin position="1"/>
        <end position="64"/>
    </location>
</feature>
<dbReference type="VEuPathDB" id="VectorBase:HLOH_048902"/>
<gene>
    <name evidence="2" type="ORF">HPB48_023502</name>
</gene>
<feature type="compositionally biased region" description="Basic and acidic residues" evidence="1">
    <location>
        <begin position="24"/>
        <end position="36"/>
    </location>
</feature>
<comment type="caution">
    <text evidence="2">The sequence shown here is derived from an EMBL/GenBank/DDBJ whole genome shotgun (WGS) entry which is preliminary data.</text>
</comment>
<evidence type="ECO:0000313" key="3">
    <source>
        <dbReference type="Proteomes" id="UP000821853"/>
    </source>
</evidence>
<sequence length="91" mass="10125">MPHHGSGRREASVRHRSRAAGTDPPRKPMTCDEADGRLNVNEQRQPPAPTGSWAHPREPRQLAGRAGVDVDNWLGHYQPVSLYNPWNAVAK</sequence>
<evidence type="ECO:0000256" key="1">
    <source>
        <dbReference type="SAM" id="MobiDB-lite"/>
    </source>
</evidence>
<name>A0A9J6H847_HAELO</name>
<protein>
    <submittedName>
        <fullName evidence="2">Uncharacterized protein</fullName>
    </submittedName>
</protein>
<reference evidence="2 3" key="1">
    <citation type="journal article" date="2020" name="Cell">
        <title>Large-Scale Comparative Analyses of Tick Genomes Elucidate Their Genetic Diversity and Vector Capacities.</title>
        <authorList>
            <consortium name="Tick Genome and Microbiome Consortium (TIGMIC)"/>
            <person name="Jia N."/>
            <person name="Wang J."/>
            <person name="Shi W."/>
            <person name="Du L."/>
            <person name="Sun Y."/>
            <person name="Zhan W."/>
            <person name="Jiang J.F."/>
            <person name="Wang Q."/>
            <person name="Zhang B."/>
            <person name="Ji P."/>
            <person name="Bell-Sakyi L."/>
            <person name="Cui X.M."/>
            <person name="Yuan T.T."/>
            <person name="Jiang B.G."/>
            <person name="Yang W.F."/>
            <person name="Lam T.T."/>
            <person name="Chang Q.C."/>
            <person name="Ding S.J."/>
            <person name="Wang X.J."/>
            <person name="Zhu J.G."/>
            <person name="Ruan X.D."/>
            <person name="Zhao L."/>
            <person name="Wei J.T."/>
            <person name="Ye R.Z."/>
            <person name="Que T.C."/>
            <person name="Du C.H."/>
            <person name="Zhou Y.H."/>
            <person name="Cheng J.X."/>
            <person name="Dai P.F."/>
            <person name="Guo W.B."/>
            <person name="Han X.H."/>
            <person name="Huang E.J."/>
            <person name="Li L.F."/>
            <person name="Wei W."/>
            <person name="Gao Y.C."/>
            <person name="Liu J.Z."/>
            <person name="Shao H.Z."/>
            <person name="Wang X."/>
            <person name="Wang C.C."/>
            <person name="Yang T.C."/>
            <person name="Huo Q.B."/>
            <person name="Li W."/>
            <person name="Chen H.Y."/>
            <person name="Chen S.E."/>
            <person name="Zhou L.G."/>
            <person name="Ni X.B."/>
            <person name="Tian J.H."/>
            <person name="Sheng Y."/>
            <person name="Liu T."/>
            <person name="Pan Y.S."/>
            <person name="Xia L.Y."/>
            <person name="Li J."/>
            <person name="Zhao F."/>
            <person name="Cao W.C."/>
        </authorList>
    </citation>
    <scope>NUCLEOTIDE SEQUENCE [LARGE SCALE GENOMIC DNA]</scope>
    <source>
        <strain evidence="2">HaeL-2018</strain>
    </source>
</reference>
<evidence type="ECO:0000313" key="2">
    <source>
        <dbReference type="EMBL" id="KAH9382885.1"/>
    </source>
</evidence>